<dbReference type="InterPro" id="IPR056079">
    <property type="entry name" value="DUF7662"/>
</dbReference>
<dbReference type="OrthoDB" id="3480230at2"/>
<sequence>MSVYTPLQGRLSTLSVPSVRMKFSDIEEIIERALPPSARQYSAWWGNNDQGGKRHSASWLQAGFRAEDLSLEMEEVSFTRVDQPAVRAVFRTGFHVSLNASWVAAGEIAVSALGKLAFPQAPVAAGIYRFRFSGGTGHRCYIGESANLRNRFGFYRQPGSTQATNLRLKALMLEHISGGGRIEVDIITEIGGLTHGPKPTEANLSSKAVRRLFEQAAIVADDATEIESLNR</sequence>
<name>A0A844HYM6_9RHOB</name>
<organism evidence="2 3">
    <name type="scientific">Paracoccus litorisediminis</name>
    <dbReference type="NCBI Taxonomy" id="2006130"/>
    <lineage>
        <taxon>Bacteria</taxon>
        <taxon>Pseudomonadati</taxon>
        <taxon>Pseudomonadota</taxon>
        <taxon>Alphaproteobacteria</taxon>
        <taxon>Rhodobacterales</taxon>
        <taxon>Paracoccaceae</taxon>
        <taxon>Paracoccus</taxon>
    </lineage>
</organism>
<feature type="domain" description="DUF7662" evidence="1">
    <location>
        <begin position="4"/>
        <end position="78"/>
    </location>
</feature>
<reference evidence="2 3" key="1">
    <citation type="submission" date="2019-11" db="EMBL/GenBank/DDBJ databases">
        <authorList>
            <person name="Dong K."/>
        </authorList>
    </citation>
    <scope>NUCLEOTIDE SEQUENCE [LARGE SCALE GENOMIC DNA]</scope>
    <source>
        <strain evidence="2 3">NBRC 112902</strain>
    </source>
</reference>
<proteinExistence type="predicted"/>
<evidence type="ECO:0000313" key="3">
    <source>
        <dbReference type="Proteomes" id="UP000449846"/>
    </source>
</evidence>
<dbReference type="Proteomes" id="UP000449846">
    <property type="component" value="Unassembled WGS sequence"/>
</dbReference>
<dbReference type="AlphaFoldDB" id="A0A844HYM6"/>
<protein>
    <recommendedName>
        <fullName evidence="1">DUF7662 domain-containing protein</fullName>
    </recommendedName>
</protein>
<dbReference type="Pfam" id="PF24698">
    <property type="entry name" value="DUF7662"/>
    <property type="match status" value="1"/>
</dbReference>
<dbReference type="RefSeq" id="WP_155042486.1">
    <property type="nucleotide sequence ID" value="NZ_WMIG01000042.1"/>
</dbReference>
<dbReference type="EMBL" id="WMIG01000042">
    <property type="protein sequence ID" value="MTH62542.1"/>
    <property type="molecule type" value="Genomic_DNA"/>
</dbReference>
<evidence type="ECO:0000259" key="1">
    <source>
        <dbReference type="Pfam" id="PF24698"/>
    </source>
</evidence>
<comment type="caution">
    <text evidence="2">The sequence shown here is derived from an EMBL/GenBank/DDBJ whole genome shotgun (WGS) entry which is preliminary data.</text>
</comment>
<accession>A0A844HYM6</accession>
<evidence type="ECO:0000313" key="2">
    <source>
        <dbReference type="EMBL" id="MTH62542.1"/>
    </source>
</evidence>
<keyword evidence="3" id="KW-1185">Reference proteome</keyword>
<gene>
    <name evidence="2" type="ORF">GL300_25540</name>
</gene>